<gene>
    <name evidence="3" type="ORF">K8W16_03655</name>
</gene>
<accession>A0A921DR61</accession>
<dbReference type="Gene3D" id="3.30.428.10">
    <property type="entry name" value="HIT-like"/>
    <property type="match status" value="1"/>
</dbReference>
<dbReference type="RefSeq" id="WP_304121243.1">
    <property type="nucleotide sequence ID" value="NZ_DYZA01000068.1"/>
</dbReference>
<dbReference type="PROSITE" id="PS51084">
    <property type="entry name" value="HIT_2"/>
    <property type="match status" value="1"/>
</dbReference>
<sequence length="143" mass="16311">MSAENCPYCHGGPALADFAIKIGDISEYSSLYLFKEQSHPGRMVVAYRGHVSEIVDITPEQLQGFMADVARIARLIHKMFHPQKVNYGAFGDLNPHLHFHLVPKYEGQFEWGGTFQMNPRAVMLSDEEYQDMIERIKRELPGV</sequence>
<dbReference type="AlphaFoldDB" id="A0A921DR61"/>
<reference evidence="3" key="1">
    <citation type="journal article" date="2021" name="PeerJ">
        <title>Extensive microbial diversity within the chicken gut microbiome revealed by metagenomics and culture.</title>
        <authorList>
            <person name="Gilroy R."/>
            <person name="Ravi A."/>
            <person name="Getino M."/>
            <person name="Pursley I."/>
            <person name="Horton D.L."/>
            <person name="Alikhan N.F."/>
            <person name="Baker D."/>
            <person name="Gharbi K."/>
            <person name="Hall N."/>
            <person name="Watson M."/>
            <person name="Adriaenssens E.M."/>
            <person name="Foster-Nyarko E."/>
            <person name="Jarju S."/>
            <person name="Secka A."/>
            <person name="Antonio M."/>
            <person name="Oren A."/>
            <person name="Chaudhuri R.R."/>
            <person name="La Ragione R."/>
            <person name="Hildebrand F."/>
            <person name="Pallen M.J."/>
        </authorList>
    </citation>
    <scope>NUCLEOTIDE SEQUENCE</scope>
    <source>
        <strain evidence="3">ChiGjej2B2-19336</strain>
    </source>
</reference>
<dbReference type="EMBL" id="DYZA01000068">
    <property type="protein sequence ID" value="HJD96726.1"/>
    <property type="molecule type" value="Genomic_DNA"/>
</dbReference>
<dbReference type="InterPro" id="IPR036265">
    <property type="entry name" value="HIT-like_sf"/>
</dbReference>
<organism evidence="3 4">
    <name type="scientific">Mailhella massiliensis</name>
    <dbReference type="NCBI Taxonomy" id="1903261"/>
    <lineage>
        <taxon>Bacteria</taxon>
        <taxon>Pseudomonadati</taxon>
        <taxon>Thermodesulfobacteriota</taxon>
        <taxon>Desulfovibrionia</taxon>
        <taxon>Desulfovibrionales</taxon>
        <taxon>Desulfovibrionaceae</taxon>
        <taxon>Mailhella</taxon>
    </lineage>
</organism>
<feature type="short sequence motif" description="Histidine triad motif" evidence="1">
    <location>
        <begin position="96"/>
        <end position="100"/>
    </location>
</feature>
<reference evidence="3" key="2">
    <citation type="submission" date="2021-09" db="EMBL/GenBank/DDBJ databases">
        <authorList>
            <person name="Gilroy R."/>
        </authorList>
    </citation>
    <scope>NUCLEOTIDE SEQUENCE</scope>
    <source>
        <strain evidence="3">ChiGjej2B2-19336</strain>
    </source>
</reference>
<evidence type="ECO:0000313" key="3">
    <source>
        <dbReference type="EMBL" id="HJD96726.1"/>
    </source>
</evidence>
<evidence type="ECO:0000313" key="4">
    <source>
        <dbReference type="Proteomes" id="UP000698963"/>
    </source>
</evidence>
<name>A0A921DR61_9BACT</name>
<protein>
    <submittedName>
        <fullName evidence="3">HIT family protein</fullName>
    </submittedName>
</protein>
<evidence type="ECO:0000256" key="1">
    <source>
        <dbReference type="PROSITE-ProRule" id="PRU00464"/>
    </source>
</evidence>
<dbReference type="Pfam" id="PF01230">
    <property type="entry name" value="HIT"/>
    <property type="match status" value="1"/>
</dbReference>
<comment type="caution">
    <text evidence="3">The sequence shown here is derived from an EMBL/GenBank/DDBJ whole genome shotgun (WGS) entry which is preliminary data.</text>
</comment>
<dbReference type="Proteomes" id="UP000698963">
    <property type="component" value="Unassembled WGS sequence"/>
</dbReference>
<dbReference type="SUPFAM" id="SSF54197">
    <property type="entry name" value="HIT-like"/>
    <property type="match status" value="1"/>
</dbReference>
<feature type="domain" description="HIT" evidence="2">
    <location>
        <begin position="40"/>
        <end position="111"/>
    </location>
</feature>
<evidence type="ECO:0000259" key="2">
    <source>
        <dbReference type="PROSITE" id="PS51084"/>
    </source>
</evidence>
<dbReference type="GO" id="GO:0003824">
    <property type="term" value="F:catalytic activity"/>
    <property type="evidence" value="ECO:0007669"/>
    <property type="project" value="InterPro"/>
</dbReference>
<proteinExistence type="predicted"/>
<dbReference type="InterPro" id="IPR011146">
    <property type="entry name" value="HIT-like"/>
</dbReference>